<comment type="subcellular location">
    <subcellularLocation>
        <location evidence="1 14">Cytoplasm</location>
    </subcellularLocation>
</comment>
<accession>A0A1C3P801</accession>
<dbReference type="GO" id="GO:0071555">
    <property type="term" value="P:cell wall organization"/>
    <property type="evidence" value="ECO:0007669"/>
    <property type="project" value="UniProtKB-KW"/>
</dbReference>
<dbReference type="Pfam" id="PF02875">
    <property type="entry name" value="Mur_ligase_C"/>
    <property type="match status" value="1"/>
</dbReference>
<keyword evidence="5 14" id="KW-0436">Ligase</keyword>
<keyword evidence="7 14" id="KW-0547">Nucleotide-binding</keyword>
<protein>
    <recommendedName>
        <fullName evidence="3 14">UDP-N-acetylmuramate--L-alanine ligase</fullName>
        <ecNumber evidence="3 14">6.3.2.8</ecNumber>
    </recommendedName>
    <alternativeName>
        <fullName evidence="14">UDP-N-acetylmuramoyl-L-alanine synthetase</fullName>
    </alternativeName>
</protein>
<evidence type="ECO:0000256" key="7">
    <source>
        <dbReference type="ARBA" id="ARBA00022741"/>
    </source>
</evidence>
<dbReference type="EMBL" id="FLUV01001958">
    <property type="protein sequence ID" value="SBW25788.1"/>
    <property type="molecule type" value="Genomic_DNA"/>
</dbReference>
<dbReference type="PANTHER" id="PTHR43445">
    <property type="entry name" value="UDP-N-ACETYLMURAMATE--L-ALANINE LIGASE-RELATED"/>
    <property type="match status" value="1"/>
</dbReference>
<dbReference type="Gene3D" id="3.40.50.720">
    <property type="entry name" value="NAD(P)-binding Rossmann-like Domain"/>
    <property type="match status" value="1"/>
</dbReference>
<dbReference type="SUPFAM" id="SSF53244">
    <property type="entry name" value="MurD-like peptide ligases, peptide-binding domain"/>
    <property type="match status" value="1"/>
</dbReference>
<dbReference type="NCBIfam" id="TIGR01082">
    <property type="entry name" value="murC"/>
    <property type="match status" value="1"/>
</dbReference>
<evidence type="ECO:0000313" key="19">
    <source>
        <dbReference type="Proteomes" id="UP000199013"/>
    </source>
</evidence>
<feature type="binding site" evidence="14">
    <location>
        <begin position="123"/>
        <end position="129"/>
    </location>
    <ligand>
        <name>ATP</name>
        <dbReference type="ChEBI" id="CHEBI:30616"/>
    </ligand>
</feature>
<dbReference type="GO" id="GO:0009252">
    <property type="term" value="P:peptidoglycan biosynthetic process"/>
    <property type="evidence" value="ECO:0007669"/>
    <property type="project" value="UniProtKB-UniRule"/>
</dbReference>
<evidence type="ECO:0000256" key="14">
    <source>
        <dbReference type="HAMAP-Rule" id="MF_00046"/>
    </source>
</evidence>
<dbReference type="Gene3D" id="3.40.1190.10">
    <property type="entry name" value="Mur-like, catalytic domain"/>
    <property type="match status" value="1"/>
</dbReference>
<dbReference type="EC" id="6.3.2.8" evidence="3 14"/>
<dbReference type="GO" id="GO:0008763">
    <property type="term" value="F:UDP-N-acetylmuramate-L-alanine ligase activity"/>
    <property type="evidence" value="ECO:0007669"/>
    <property type="project" value="UniProtKB-UniRule"/>
</dbReference>
<dbReference type="InterPro" id="IPR036615">
    <property type="entry name" value="Mur_ligase_C_dom_sf"/>
</dbReference>
<evidence type="ECO:0000256" key="13">
    <source>
        <dbReference type="ARBA" id="ARBA00047833"/>
    </source>
</evidence>
<keyword evidence="19" id="KW-1185">Reference proteome</keyword>
<dbReference type="Pfam" id="PF01225">
    <property type="entry name" value="Mur_ligase"/>
    <property type="match status" value="1"/>
</dbReference>
<dbReference type="InterPro" id="IPR005758">
    <property type="entry name" value="UDP-N-AcMur_Ala_ligase_MurC"/>
</dbReference>
<evidence type="ECO:0000259" key="15">
    <source>
        <dbReference type="Pfam" id="PF01225"/>
    </source>
</evidence>
<dbReference type="SUPFAM" id="SSF53623">
    <property type="entry name" value="MurD-like peptide ligases, catalytic domain"/>
    <property type="match status" value="1"/>
</dbReference>
<comment type="catalytic activity">
    <reaction evidence="13 14">
        <text>UDP-N-acetyl-alpha-D-muramate + L-alanine + ATP = UDP-N-acetyl-alpha-D-muramoyl-L-alanine + ADP + phosphate + H(+)</text>
        <dbReference type="Rhea" id="RHEA:23372"/>
        <dbReference type="ChEBI" id="CHEBI:15378"/>
        <dbReference type="ChEBI" id="CHEBI:30616"/>
        <dbReference type="ChEBI" id="CHEBI:43474"/>
        <dbReference type="ChEBI" id="CHEBI:57972"/>
        <dbReference type="ChEBI" id="CHEBI:70757"/>
        <dbReference type="ChEBI" id="CHEBI:83898"/>
        <dbReference type="ChEBI" id="CHEBI:456216"/>
        <dbReference type="EC" id="6.3.2.8"/>
    </reaction>
</comment>
<comment type="pathway">
    <text evidence="2 14">Cell wall biogenesis; peptidoglycan biosynthesis.</text>
</comment>
<evidence type="ECO:0000256" key="8">
    <source>
        <dbReference type="ARBA" id="ARBA00022840"/>
    </source>
</evidence>
<feature type="domain" description="Mur ligase central" evidence="17">
    <location>
        <begin position="121"/>
        <end position="308"/>
    </location>
</feature>
<dbReference type="Pfam" id="PF08245">
    <property type="entry name" value="Mur_ligase_M"/>
    <property type="match status" value="1"/>
</dbReference>
<keyword evidence="8 14" id="KW-0067">ATP-binding</keyword>
<keyword evidence="11 14" id="KW-0131">Cell cycle</keyword>
<evidence type="ECO:0000256" key="2">
    <source>
        <dbReference type="ARBA" id="ARBA00004752"/>
    </source>
</evidence>
<sequence length="482" mass="49772">MGQDVTVTAPALPDEFDRVHLVGIGGAGMSGLARLLVRRGASVSGSDARDTRRLAALRALGAVVTIGHDPAHLGDARTLIFSQAIPDGNPEVEEARRRGLHVVSRSAALAALMRGSRGLAVAGTHGKTTTALMATVALQACGADPSFAIGSDINEAGSNAHAGTGEIFVAEADESDGGFLLLEPSGAIVTNVEADHLDYYRRPEDVEIAFSRFVDGVDPNGFVVACVDDPGAVRLVAALRERERDGGKVPRVTTYGESVDAHVRVELPMVSAAGSTCEVVVRGRRLGELSLRVPGRHNLRNAAGALAAGLELGLPAAGLLEGLAGFAGARRRFETKGTAGGVRVIDDYANHPTKLVSVLRTARDIADGGSVVVAFQPHLYSRTAAFAAEFGVALGLADAVVVMDVFGAGEQQIPGISGATIASRVPLAADRVVYEPSWSAAADRVAAFTRPGDLVLTVGAGDVTLLGGELLRVLAERASRAN</sequence>
<proteinExistence type="inferred from homology"/>
<dbReference type="InterPro" id="IPR036565">
    <property type="entry name" value="Mur-like_cat_sf"/>
</dbReference>
<evidence type="ECO:0000256" key="11">
    <source>
        <dbReference type="ARBA" id="ARBA00023306"/>
    </source>
</evidence>
<feature type="domain" description="Mur ligase N-terminal catalytic" evidence="15">
    <location>
        <begin position="19"/>
        <end position="116"/>
    </location>
</feature>
<evidence type="ECO:0000256" key="10">
    <source>
        <dbReference type="ARBA" id="ARBA00022984"/>
    </source>
</evidence>
<keyword evidence="10 14" id="KW-0573">Peptidoglycan synthesis</keyword>
<dbReference type="InterPro" id="IPR000713">
    <property type="entry name" value="Mur_ligase_N"/>
</dbReference>
<keyword evidence="12 14" id="KW-0961">Cell wall biogenesis/degradation</keyword>
<keyword evidence="9 14" id="KW-0133">Cell shape</keyword>
<evidence type="ECO:0000256" key="9">
    <source>
        <dbReference type="ARBA" id="ARBA00022960"/>
    </source>
</evidence>
<dbReference type="InterPro" id="IPR013221">
    <property type="entry name" value="Mur_ligase_cen"/>
</dbReference>
<evidence type="ECO:0000313" key="18">
    <source>
        <dbReference type="EMBL" id="SBW25788.1"/>
    </source>
</evidence>
<evidence type="ECO:0000256" key="3">
    <source>
        <dbReference type="ARBA" id="ARBA00012211"/>
    </source>
</evidence>
<evidence type="ECO:0000259" key="16">
    <source>
        <dbReference type="Pfam" id="PF02875"/>
    </source>
</evidence>
<dbReference type="GO" id="GO:0005737">
    <property type="term" value="C:cytoplasm"/>
    <property type="evidence" value="ECO:0007669"/>
    <property type="project" value="UniProtKB-SubCell"/>
</dbReference>
<dbReference type="InterPro" id="IPR050061">
    <property type="entry name" value="MurCDEF_pg_biosynth"/>
</dbReference>
<evidence type="ECO:0000256" key="12">
    <source>
        <dbReference type="ARBA" id="ARBA00023316"/>
    </source>
</evidence>
<dbReference type="InterPro" id="IPR004101">
    <property type="entry name" value="Mur_ligase_C"/>
</dbReference>
<evidence type="ECO:0000256" key="6">
    <source>
        <dbReference type="ARBA" id="ARBA00022618"/>
    </source>
</evidence>
<dbReference type="UniPathway" id="UPA00219"/>
<evidence type="ECO:0000256" key="4">
    <source>
        <dbReference type="ARBA" id="ARBA00022490"/>
    </source>
</evidence>
<reference evidence="19" key="1">
    <citation type="submission" date="2016-02" db="EMBL/GenBank/DDBJ databases">
        <authorList>
            <person name="Wibberg D."/>
        </authorList>
    </citation>
    <scope>NUCLEOTIDE SEQUENCE [LARGE SCALE GENOMIC DNA]</scope>
</reference>
<dbReference type="GO" id="GO:0051301">
    <property type="term" value="P:cell division"/>
    <property type="evidence" value="ECO:0007669"/>
    <property type="project" value="UniProtKB-KW"/>
</dbReference>
<name>A0A1C3P801_9ACTN</name>
<gene>
    <name evidence="18" type="primary">murC3</name>
    <name evidence="14" type="synonym">murC</name>
    <name evidence="18" type="ORF">FDG2_4678</name>
</gene>
<keyword evidence="4 14" id="KW-0963">Cytoplasm</keyword>
<dbReference type="AlphaFoldDB" id="A0A1C3P801"/>
<dbReference type="GO" id="GO:0005524">
    <property type="term" value="F:ATP binding"/>
    <property type="evidence" value="ECO:0007669"/>
    <property type="project" value="UniProtKB-UniRule"/>
</dbReference>
<evidence type="ECO:0000256" key="5">
    <source>
        <dbReference type="ARBA" id="ARBA00022598"/>
    </source>
</evidence>
<dbReference type="PANTHER" id="PTHR43445:SF3">
    <property type="entry name" value="UDP-N-ACETYLMURAMATE--L-ALANINE LIGASE"/>
    <property type="match status" value="1"/>
</dbReference>
<comment type="function">
    <text evidence="14">Cell wall formation.</text>
</comment>
<dbReference type="SUPFAM" id="SSF51984">
    <property type="entry name" value="MurCD N-terminal domain"/>
    <property type="match status" value="1"/>
</dbReference>
<evidence type="ECO:0000259" key="17">
    <source>
        <dbReference type="Pfam" id="PF08245"/>
    </source>
</evidence>
<organism evidence="18 19">
    <name type="scientific">Candidatus Protofrankia californiensis</name>
    <dbReference type="NCBI Taxonomy" id="1839754"/>
    <lineage>
        <taxon>Bacteria</taxon>
        <taxon>Bacillati</taxon>
        <taxon>Actinomycetota</taxon>
        <taxon>Actinomycetes</taxon>
        <taxon>Frankiales</taxon>
        <taxon>Frankiaceae</taxon>
        <taxon>Protofrankia</taxon>
    </lineage>
</organism>
<dbReference type="GO" id="GO:0008360">
    <property type="term" value="P:regulation of cell shape"/>
    <property type="evidence" value="ECO:0007669"/>
    <property type="project" value="UniProtKB-KW"/>
</dbReference>
<feature type="domain" description="Mur ligase C-terminal" evidence="16">
    <location>
        <begin position="331"/>
        <end position="461"/>
    </location>
</feature>
<dbReference type="HAMAP" id="MF_00046">
    <property type="entry name" value="MurC"/>
    <property type="match status" value="1"/>
</dbReference>
<dbReference type="Proteomes" id="UP000199013">
    <property type="component" value="Unassembled WGS sequence"/>
</dbReference>
<evidence type="ECO:0000256" key="1">
    <source>
        <dbReference type="ARBA" id="ARBA00004496"/>
    </source>
</evidence>
<dbReference type="Gene3D" id="3.90.190.20">
    <property type="entry name" value="Mur ligase, C-terminal domain"/>
    <property type="match status" value="1"/>
</dbReference>
<keyword evidence="6 14" id="KW-0132">Cell division</keyword>
<comment type="similarity">
    <text evidence="14">Belongs to the MurCDEF family.</text>
</comment>